<keyword evidence="10" id="KW-0276">Fatty acid metabolism</keyword>
<dbReference type="SUPFAM" id="SSF56645">
    <property type="entry name" value="Acyl-CoA dehydrogenase NM domain-like"/>
    <property type="match status" value="1"/>
</dbReference>
<dbReference type="InterPro" id="IPR036250">
    <property type="entry name" value="AcylCo_DH-like_C"/>
</dbReference>
<dbReference type="PANTHER" id="PTHR42803">
    <property type="entry name" value="ACYL-COA DEHYDROGENASE"/>
    <property type="match status" value="1"/>
</dbReference>
<name>A0A1H0Q0Y2_9PSEU</name>
<dbReference type="RefSeq" id="WP_091376594.1">
    <property type="nucleotide sequence ID" value="NZ_FNDV01000006.1"/>
</dbReference>
<evidence type="ECO:0000256" key="25">
    <source>
        <dbReference type="ARBA" id="ARBA00077090"/>
    </source>
</evidence>
<organism evidence="31 32">
    <name type="scientific">Actinokineospora alba</name>
    <dbReference type="NCBI Taxonomy" id="504798"/>
    <lineage>
        <taxon>Bacteria</taxon>
        <taxon>Bacillati</taxon>
        <taxon>Actinomycetota</taxon>
        <taxon>Actinomycetes</taxon>
        <taxon>Pseudonocardiales</taxon>
        <taxon>Pseudonocardiaceae</taxon>
        <taxon>Actinokineospora</taxon>
    </lineage>
</organism>
<comment type="catalytic activity">
    <reaction evidence="15">
        <text>a long-chain 2,3-saturated fatty acyl-CoA + oxidized [electron-transfer flavoprotein] + H(+) = a long-chain (2E)-enoyl-CoA + reduced [electron-transfer flavoprotein]</text>
        <dbReference type="Rhea" id="RHEA:17721"/>
        <dbReference type="Rhea" id="RHEA-COMP:10685"/>
        <dbReference type="Rhea" id="RHEA-COMP:10686"/>
        <dbReference type="ChEBI" id="CHEBI:15378"/>
        <dbReference type="ChEBI" id="CHEBI:57692"/>
        <dbReference type="ChEBI" id="CHEBI:58307"/>
        <dbReference type="ChEBI" id="CHEBI:83721"/>
        <dbReference type="ChEBI" id="CHEBI:83727"/>
        <dbReference type="EC" id="1.3.8.8"/>
    </reaction>
</comment>
<comment type="catalytic activity">
    <reaction evidence="16">
        <text>a short-chain 2,3-saturated fatty acyl-CoA + oxidized [electron-transfer flavoprotein] + H(+) = a short-chain (2E)-enoyl-CoA + reduced [electron-transfer flavoprotein]</text>
        <dbReference type="Rhea" id="RHEA:47196"/>
        <dbReference type="Rhea" id="RHEA-COMP:10685"/>
        <dbReference type="Rhea" id="RHEA-COMP:10686"/>
        <dbReference type="ChEBI" id="CHEBI:15378"/>
        <dbReference type="ChEBI" id="CHEBI:57692"/>
        <dbReference type="ChEBI" id="CHEBI:58307"/>
        <dbReference type="ChEBI" id="CHEBI:87487"/>
        <dbReference type="ChEBI" id="CHEBI:87488"/>
        <dbReference type="EC" id="1.3.8.1"/>
    </reaction>
</comment>
<evidence type="ECO:0000256" key="4">
    <source>
        <dbReference type="ARBA" id="ARBA00011738"/>
    </source>
</evidence>
<dbReference type="GO" id="GO:0006631">
    <property type="term" value="P:fatty acid metabolic process"/>
    <property type="evidence" value="ECO:0007669"/>
    <property type="project" value="UniProtKB-KW"/>
</dbReference>
<dbReference type="Pfam" id="PF02770">
    <property type="entry name" value="Acyl-CoA_dh_M"/>
    <property type="match status" value="1"/>
</dbReference>
<gene>
    <name evidence="31" type="ORF">SAMN05192558_106327</name>
</gene>
<evidence type="ECO:0000256" key="6">
    <source>
        <dbReference type="ARBA" id="ARBA00012040"/>
    </source>
</evidence>
<evidence type="ECO:0000256" key="8">
    <source>
        <dbReference type="ARBA" id="ARBA00022630"/>
    </source>
</evidence>
<keyword evidence="12" id="KW-0443">Lipid metabolism</keyword>
<evidence type="ECO:0000256" key="24">
    <source>
        <dbReference type="ARBA" id="ARBA00075470"/>
    </source>
</evidence>
<dbReference type="GO" id="GO:0005886">
    <property type="term" value="C:plasma membrane"/>
    <property type="evidence" value="ECO:0007669"/>
    <property type="project" value="TreeGrafter"/>
</dbReference>
<evidence type="ECO:0000313" key="31">
    <source>
        <dbReference type="EMBL" id="SDP10299.1"/>
    </source>
</evidence>
<evidence type="ECO:0000259" key="28">
    <source>
        <dbReference type="Pfam" id="PF00441"/>
    </source>
</evidence>
<protein>
    <recommendedName>
        <fullName evidence="23">Broad-specificity linear acyl-CoA dehydrogenase FadE5</fullName>
        <ecNumber evidence="7">1.3.8.1</ecNumber>
        <ecNumber evidence="5">1.3.8.7</ecNumber>
        <ecNumber evidence="6">1.3.8.8</ecNumber>
    </recommendedName>
    <alternativeName>
        <fullName evidence="25">Long-chain-acyl-CoA dehydrogenase</fullName>
    </alternativeName>
    <alternativeName>
        <fullName evidence="26">Medium-chain-acyl-CoA dehydrogenase</fullName>
    </alternativeName>
    <alternativeName>
        <fullName evidence="24">Short-chain-acyl-CoA dehydrogenase</fullName>
    </alternativeName>
</protein>
<evidence type="ECO:0000256" key="1">
    <source>
        <dbReference type="ARBA" id="ARBA00001974"/>
    </source>
</evidence>
<comment type="cofactor">
    <cofactor evidence="1 27">
        <name>FAD</name>
        <dbReference type="ChEBI" id="CHEBI:57692"/>
    </cofactor>
</comment>
<dbReference type="EC" id="1.3.8.8" evidence="6"/>
<comment type="subunit">
    <text evidence="4">Homodimer.</text>
</comment>
<dbReference type="Pfam" id="PF00441">
    <property type="entry name" value="Acyl-CoA_dh_1"/>
    <property type="match status" value="1"/>
</dbReference>
<feature type="domain" description="Acetyl-CoA dehydrogenase-like C-terminal" evidence="30">
    <location>
        <begin position="473"/>
        <end position="606"/>
    </location>
</feature>
<dbReference type="Gene3D" id="1.20.140.10">
    <property type="entry name" value="Butyryl-CoA Dehydrogenase, subunit A, domain 3"/>
    <property type="match status" value="1"/>
</dbReference>
<dbReference type="InterPro" id="IPR009100">
    <property type="entry name" value="AcylCoA_DH/oxidase_NM_dom_sf"/>
</dbReference>
<evidence type="ECO:0000256" key="20">
    <source>
        <dbReference type="ARBA" id="ARBA00050877"/>
    </source>
</evidence>
<evidence type="ECO:0000256" key="15">
    <source>
        <dbReference type="ARBA" id="ARBA00049247"/>
    </source>
</evidence>
<evidence type="ECO:0000259" key="30">
    <source>
        <dbReference type="Pfam" id="PF12806"/>
    </source>
</evidence>
<evidence type="ECO:0000256" key="22">
    <source>
        <dbReference type="ARBA" id="ARBA00054301"/>
    </source>
</evidence>
<dbReference type="OrthoDB" id="9807883at2"/>
<dbReference type="EC" id="1.3.8.7" evidence="5"/>
<dbReference type="AlphaFoldDB" id="A0A1H0Q0Y2"/>
<evidence type="ECO:0000256" key="2">
    <source>
        <dbReference type="ARBA" id="ARBA00004872"/>
    </source>
</evidence>
<feature type="domain" description="Acyl-CoA dehydrogenase/oxidase C-terminal" evidence="28">
    <location>
        <begin position="287"/>
        <end position="453"/>
    </location>
</feature>
<evidence type="ECO:0000256" key="12">
    <source>
        <dbReference type="ARBA" id="ARBA00023098"/>
    </source>
</evidence>
<dbReference type="PANTHER" id="PTHR42803:SF1">
    <property type="entry name" value="BROAD-SPECIFICITY LINEAR ACYL-COA DEHYDROGENASE FADE5"/>
    <property type="match status" value="1"/>
</dbReference>
<evidence type="ECO:0000256" key="13">
    <source>
        <dbReference type="ARBA" id="ARBA00047882"/>
    </source>
</evidence>
<comment type="catalytic activity">
    <reaction evidence="18">
        <text>butanoyl-CoA + oxidized [electron-transfer flavoprotein] + H(+) = (2E)-butenoyl-CoA + reduced [electron-transfer flavoprotein]</text>
        <dbReference type="Rhea" id="RHEA:24004"/>
        <dbReference type="Rhea" id="RHEA-COMP:10685"/>
        <dbReference type="Rhea" id="RHEA-COMP:10686"/>
        <dbReference type="ChEBI" id="CHEBI:15378"/>
        <dbReference type="ChEBI" id="CHEBI:57332"/>
        <dbReference type="ChEBI" id="CHEBI:57371"/>
        <dbReference type="ChEBI" id="CHEBI:57692"/>
        <dbReference type="ChEBI" id="CHEBI:58307"/>
    </reaction>
</comment>
<accession>A0A1H0Q0Y2</accession>
<comment type="catalytic activity">
    <reaction evidence="21">
        <text>oxidized [electron-transfer flavoprotein] + hexadecanoyl-CoA + H(+) = (2E)-hexadecenoyl-CoA + reduced [electron-transfer flavoprotein]</text>
        <dbReference type="Rhea" id="RHEA:43448"/>
        <dbReference type="Rhea" id="RHEA-COMP:10685"/>
        <dbReference type="Rhea" id="RHEA-COMP:10686"/>
        <dbReference type="ChEBI" id="CHEBI:15378"/>
        <dbReference type="ChEBI" id="CHEBI:57379"/>
        <dbReference type="ChEBI" id="CHEBI:57692"/>
        <dbReference type="ChEBI" id="CHEBI:58307"/>
        <dbReference type="ChEBI" id="CHEBI:61526"/>
    </reaction>
</comment>
<dbReference type="FunFam" id="2.40.110.20:FF:000001">
    <property type="entry name" value="Acyl-CoA dehydrogenase AidB"/>
    <property type="match status" value="1"/>
</dbReference>
<dbReference type="GO" id="GO:0016937">
    <property type="term" value="F:short-chain fatty acyl-CoA dehydrogenase activity"/>
    <property type="evidence" value="ECO:0007669"/>
    <property type="project" value="UniProtKB-EC"/>
</dbReference>
<evidence type="ECO:0000256" key="27">
    <source>
        <dbReference type="RuleBase" id="RU362125"/>
    </source>
</evidence>
<dbReference type="InterPro" id="IPR052166">
    <property type="entry name" value="Diverse_Acyl-CoA_DH"/>
</dbReference>
<dbReference type="STRING" id="504798.SAMN05421871_106125"/>
<dbReference type="SUPFAM" id="SSF47203">
    <property type="entry name" value="Acyl-CoA dehydrogenase C-terminal domain-like"/>
    <property type="match status" value="1"/>
</dbReference>
<keyword evidence="11 27" id="KW-0560">Oxidoreductase</keyword>
<keyword evidence="32" id="KW-1185">Reference proteome</keyword>
<evidence type="ECO:0000256" key="9">
    <source>
        <dbReference type="ARBA" id="ARBA00022827"/>
    </source>
</evidence>
<feature type="domain" description="Acyl-CoA oxidase/dehydrogenase middle" evidence="29">
    <location>
        <begin position="162"/>
        <end position="270"/>
    </location>
</feature>
<sequence>MGHYKSNVRDLEFNLFEVFNVQDRLGKGVLAESDEDTARGVLAELNKLAVGPLADSFAEADRNPPVYDPKTFSATLPEAFKKSYKALWDGEWWRLGLTDTLGGFGLPPSVSWAAAELILGSNPALFMYMAGPSFAGVVHNNGTEEQQRWARIMIDRAWGATMVLTEPDAGSDVGAGRTKAFKQDDGSWHIDGVKRFITSGDQDLTENIMHLVLARPEGHGPGTKGLSLFLVPKFHFDSETGDLGERNGAFVTNVEHKMGLKVSTTCEVTFGQHGTPAVGWLLGEVHDGIAQMFQVIEYARMMVGTKAIATLSTGYLNALEYAKERVQGADLPNMVDKAAPRVTITHHPDVRRSLMLQKAYAEGLRAVYLYNATFQDQVWTQEGDEASIKLAERVNDLLLPIVKGVGSERATEQLVQSLQTLGGSGFLQDYPIEQYIRDSKIDSLYEGTTAIQSLDFFFRKIVRDKGQGLAFVAGEITKFIESESGNGRLKQERELLKQALEDVQGMLGALIQYLTASQEDSRNIYKVGQHSVRLLMATGDLMVGWLLQRQAEIALAKLDAGASDKDKPFYEGKVAVASFFAKNVLPELTAGRKIVESADNDLMDIDESVF</sequence>
<dbReference type="Proteomes" id="UP000199651">
    <property type="component" value="Unassembled WGS sequence"/>
</dbReference>
<comment type="similarity">
    <text evidence="3 27">Belongs to the acyl-CoA dehydrogenase family.</text>
</comment>
<evidence type="ECO:0000256" key="7">
    <source>
        <dbReference type="ARBA" id="ARBA00012046"/>
    </source>
</evidence>
<comment type="catalytic activity">
    <reaction evidence="13">
        <text>a medium-chain 2,3-saturated fatty acyl-CoA + oxidized [electron-transfer flavoprotein] + H(+) = a medium-chain (2E)-enoyl-CoA + reduced [electron-transfer flavoprotein]</text>
        <dbReference type="Rhea" id="RHEA:14477"/>
        <dbReference type="Rhea" id="RHEA-COMP:10685"/>
        <dbReference type="Rhea" id="RHEA-COMP:10686"/>
        <dbReference type="ChEBI" id="CHEBI:15378"/>
        <dbReference type="ChEBI" id="CHEBI:57692"/>
        <dbReference type="ChEBI" id="CHEBI:58307"/>
        <dbReference type="ChEBI" id="CHEBI:83723"/>
        <dbReference type="ChEBI" id="CHEBI:83726"/>
        <dbReference type="EC" id="1.3.8.7"/>
    </reaction>
</comment>
<evidence type="ECO:0000256" key="14">
    <source>
        <dbReference type="ARBA" id="ARBA00048375"/>
    </source>
</evidence>
<dbReference type="InterPro" id="IPR025878">
    <property type="entry name" value="Acyl-CoA_dh-like_C_dom"/>
</dbReference>
<comment type="catalytic activity">
    <reaction evidence="20">
        <text>octadecanoyl-CoA + oxidized [electron-transfer flavoprotein] + H(+) = (2E)-octadecenoyl-CoA + reduced [electron-transfer flavoprotein]</text>
        <dbReference type="Rhea" id="RHEA:47240"/>
        <dbReference type="Rhea" id="RHEA-COMP:10685"/>
        <dbReference type="Rhea" id="RHEA-COMP:10686"/>
        <dbReference type="ChEBI" id="CHEBI:15378"/>
        <dbReference type="ChEBI" id="CHEBI:57394"/>
        <dbReference type="ChEBI" id="CHEBI:57692"/>
        <dbReference type="ChEBI" id="CHEBI:58307"/>
        <dbReference type="ChEBI" id="CHEBI:71412"/>
    </reaction>
</comment>
<keyword evidence="8 27" id="KW-0285">Flavoprotein</keyword>
<comment type="pathway">
    <text evidence="2">Lipid metabolism; fatty acid metabolism.</text>
</comment>
<evidence type="ECO:0000256" key="3">
    <source>
        <dbReference type="ARBA" id="ARBA00009347"/>
    </source>
</evidence>
<dbReference type="GO" id="GO:0004466">
    <property type="term" value="F:long-chain fatty acyl-CoA dehydrogenase activity"/>
    <property type="evidence" value="ECO:0007669"/>
    <property type="project" value="UniProtKB-EC"/>
</dbReference>
<keyword evidence="9 27" id="KW-0274">FAD</keyword>
<evidence type="ECO:0000256" key="16">
    <source>
        <dbReference type="ARBA" id="ARBA00050315"/>
    </source>
</evidence>
<evidence type="ECO:0000256" key="21">
    <source>
        <dbReference type="ARBA" id="ARBA00052387"/>
    </source>
</evidence>
<evidence type="ECO:0000256" key="10">
    <source>
        <dbReference type="ARBA" id="ARBA00022832"/>
    </source>
</evidence>
<dbReference type="InterPro" id="IPR009075">
    <property type="entry name" value="AcylCo_DH/oxidase_C"/>
</dbReference>
<dbReference type="EC" id="1.3.8.1" evidence="7"/>
<evidence type="ECO:0000256" key="5">
    <source>
        <dbReference type="ARBA" id="ARBA00012033"/>
    </source>
</evidence>
<evidence type="ECO:0000313" key="32">
    <source>
        <dbReference type="Proteomes" id="UP000199651"/>
    </source>
</evidence>
<comment type="function">
    <text evidence="22">Acyl-CoA dehydrogenase that exhibits broad specificity for linear acyl-CoA substrates, with a preference for long-chain substrates.</text>
</comment>
<evidence type="ECO:0000256" key="26">
    <source>
        <dbReference type="ARBA" id="ARBA00077336"/>
    </source>
</evidence>
<proteinExistence type="inferred from homology"/>
<evidence type="ECO:0000259" key="29">
    <source>
        <dbReference type="Pfam" id="PF02770"/>
    </source>
</evidence>
<reference evidence="32" key="1">
    <citation type="submission" date="2016-10" db="EMBL/GenBank/DDBJ databases">
        <authorList>
            <person name="Varghese N."/>
            <person name="Submissions S."/>
        </authorList>
    </citation>
    <scope>NUCLEOTIDE SEQUENCE [LARGE SCALE GENOMIC DNA]</scope>
    <source>
        <strain evidence="32">IBRC-M 10655</strain>
    </source>
</reference>
<evidence type="ECO:0000256" key="11">
    <source>
        <dbReference type="ARBA" id="ARBA00023002"/>
    </source>
</evidence>
<evidence type="ECO:0000256" key="23">
    <source>
        <dbReference type="ARBA" id="ARBA00069359"/>
    </source>
</evidence>
<dbReference type="GO" id="GO:0070991">
    <property type="term" value="F:medium-chain fatty acyl-CoA dehydrogenase activity"/>
    <property type="evidence" value="ECO:0007669"/>
    <property type="project" value="UniProtKB-EC"/>
</dbReference>
<evidence type="ECO:0000256" key="17">
    <source>
        <dbReference type="ARBA" id="ARBA00050336"/>
    </source>
</evidence>
<dbReference type="FunFam" id="1.20.140.10:FF:000016">
    <property type="entry name" value="Acyl-CoA dehydrogenase FadE5"/>
    <property type="match status" value="1"/>
</dbReference>
<dbReference type="Pfam" id="PF12806">
    <property type="entry name" value="Acyl-CoA_dh_C"/>
    <property type="match status" value="1"/>
</dbReference>
<evidence type="ECO:0000256" key="18">
    <source>
        <dbReference type="ARBA" id="ARBA00050695"/>
    </source>
</evidence>
<comment type="catalytic activity">
    <reaction evidence="19">
        <text>decanoyl-CoA + oxidized [electron-transfer flavoprotein] + H(+) = (2E)-decenoyl-CoA + reduced [electron-transfer flavoprotein]</text>
        <dbReference type="Rhea" id="RHEA:48176"/>
        <dbReference type="Rhea" id="RHEA-COMP:10685"/>
        <dbReference type="Rhea" id="RHEA-COMP:10686"/>
        <dbReference type="ChEBI" id="CHEBI:15378"/>
        <dbReference type="ChEBI" id="CHEBI:57692"/>
        <dbReference type="ChEBI" id="CHEBI:58307"/>
        <dbReference type="ChEBI" id="CHEBI:61406"/>
        <dbReference type="ChEBI" id="CHEBI:61430"/>
    </reaction>
</comment>
<comment type="catalytic activity">
    <reaction evidence="14">
        <text>hexanoyl-CoA + oxidized [electron-transfer flavoprotein] + H(+) = (2E)-hexenoyl-CoA + reduced [electron-transfer flavoprotein]</text>
        <dbReference type="Rhea" id="RHEA:43464"/>
        <dbReference type="Rhea" id="RHEA-COMP:10685"/>
        <dbReference type="Rhea" id="RHEA-COMP:10686"/>
        <dbReference type="ChEBI" id="CHEBI:15378"/>
        <dbReference type="ChEBI" id="CHEBI:57692"/>
        <dbReference type="ChEBI" id="CHEBI:58307"/>
        <dbReference type="ChEBI" id="CHEBI:62077"/>
        <dbReference type="ChEBI" id="CHEBI:62620"/>
    </reaction>
</comment>
<dbReference type="InterPro" id="IPR006091">
    <property type="entry name" value="Acyl-CoA_Oxase/DH_mid-dom"/>
</dbReference>
<dbReference type="Gene3D" id="2.40.110.20">
    <property type="match status" value="1"/>
</dbReference>
<evidence type="ECO:0000256" key="19">
    <source>
        <dbReference type="ARBA" id="ARBA00050703"/>
    </source>
</evidence>
<dbReference type="EMBL" id="FNJB01000006">
    <property type="protein sequence ID" value="SDP10299.1"/>
    <property type="molecule type" value="Genomic_DNA"/>
</dbReference>
<comment type="catalytic activity">
    <reaction evidence="17">
        <text>dodecanoyl-CoA + oxidized [electron-transfer flavoprotein] + H(+) = (2E)-dodecenoyl-CoA + reduced [electron-transfer flavoprotein]</text>
        <dbReference type="Rhea" id="RHEA:47296"/>
        <dbReference type="Rhea" id="RHEA-COMP:10685"/>
        <dbReference type="Rhea" id="RHEA-COMP:10686"/>
        <dbReference type="ChEBI" id="CHEBI:15378"/>
        <dbReference type="ChEBI" id="CHEBI:57330"/>
        <dbReference type="ChEBI" id="CHEBI:57375"/>
        <dbReference type="ChEBI" id="CHEBI:57692"/>
        <dbReference type="ChEBI" id="CHEBI:58307"/>
    </reaction>
</comment>